<dbReference type="Pfam" id="PF04479">
    <property type="entry name" value="RTA1"/>
    <property type="match status" value="1"/>
</dbReference>
<proteinExistence type="predicted"/>
<dbReference type="GO" id="GO:0005886">
    <property type="term" value="C:plasma membrane"/>
    <property type="evidence" value="ECO:0007669"/>
    <property type="project" value="TreeGrafter"/>
</dbReference>
<feature type="region of interest" description="Disordered" evidence="5">
    <location>
        <begin position="293"/>
        <end position="313"/>
    </location>
</feature>
<feature type="transmembrane region" description="Helical" evidence="6">
    <location>
        <begin position="98"/>
        <end position="121"/>
    </location>
</feature>
<evidence type="ECO:0000256" key="6">
    <source>
        <dbReference type="SAM" id="Phobius"/>
    </source>
</evidence>
<dbReference type="Proteomes" id="UP000616885">
    <property type="component" value="Unassembled WGS sequence"/>
</dbReference>
<reference evidence="7" key="1">
    <citation type="submission" date="2020-10" db="EMBL/GenBank/DDBJ databases">
        <title>High-Quality Genome Resource of Clonostachys rosea strain S41 by Oxford Nanopore Long-Read Sequencing.</title>
        <authorList>
            <person name="Wang H."/>
        </authorList>
    </citation>
    <scope>NUCLEOTIDE SEQUENCE</scope>
    <source>
        <strain evidence="7">S41</strain>
    </source>
</reference>
<comment type="subcellular location">
    <subcellularLocation>
        <location evidence="1">Membrane</location>
        <topology evidence="1">Multi-pass membrane protein</topology>
    </subcellularLocation>
</comment>
<feature type="transmembrane region" description="Helical" evidence="6">
    <location>
        <begin position="258"/>
        <end position="276"/>
    </location>
</feature>
<evidence type="ECO:0000256" key="2">
    <source>
        <dbReference type="ARBA" id="ARBA00022692"/>
    </source>
</evidence>
<sequence length="313" mass="34077">MVRPLIQGFDGEYYQSFGKHANCTLEVCPIEATIYKYNPSKPANTALTVIFSLIMVGHIYLGVRWKTWGYMVSMILGCLFEIAGYVCRIVLHKNPFKFMPFVVQTVALTIAPIFYTAGIYVTLSASISHFAPDLACVRPIVWVWIFLPADIICLVLQAAGGAISVTGAGDNSAEVGNKISQAGLCLQLVVLVGFMAAFGDFFVRFFRADRLPQFGWRLKAFVAGVTISVLFILARCAFRVYELKEGYSGAAITHEVPFIIMEGVVMIIGAITLFIGHPGLALKPGQSASESAQFAGKASGSDTERSAYPRTKA</sequence>
<evidence type="ECO:0000256" key="3">
    <source>
        <dbReference type="ARBA" id="ARBA00022989"/>
    </source>
</evidence>
<evidence type="ECO:0000313" key="7">
    <source>
        <dbReference type="EMBL" id="KAF9744206.1"/>
    </source>
</evidence>
<gene>
    <name evidence="7" type="ORF">IM811_005786</name>
</gene>
<name>A0A8H7N177_BIOOC</name>
<feature type="transmembrane region" description="Helical" evidence="6">
    <location>
        <begin position="141"/>
        <end position="163"/>
    </location>
</feature>
<dbReference type="InterPro" id="IPR007568">
    <property type="entry name" value="RTA1"/>
</dbReference>
<keyword evidence="3 6" id="KW-1133">Transmembrane helix</keyword>
<dbReference type="EMBL" id="JADCTT010000015">
    <property type="protein sequence ID" value="KAF9744206.1"/>
    <property type="molecule type" value="Genomic_DNA"/>
</dbReference>
<comment type="caution">
    <text evidence="7">The sequence shown here is derived from an EMBL/GenBank/DDBJ whole genome shotgun (WGS) entry which is preliminary data.</text>
</comment>
<dbReference type="PANTHER" id="PTHR31465">
    <property type="entry name" value="PROTEIN RTA1-RELATED"/>
    <property type="match status" value="1"/>
</dbReference>
<keyword evidence="2 6" id="KW-0812">Transmembrane</keyword>
<keyword evidence="4 6" id="KW-0472">Membrane</keyword>
<feature type="transmembrane region" description="Helical" evidence="6">
    <location>
        <begin position="218"/>
        <end position="238"/>
    </location>
</feature>
<accession>A0A8H7N177</accession>
<feature type="transmembrane region" description="Helical" evidence="6">
    <location>
        <begin position="43"/>
        <end position="61"/>
    </location>
</feature>
<evidence type="ECO:0000256" key="1">
    <source>
        <dbReference type="ARBA" id="ARBA00004141"/>
    </source>
</evidence>
<protein>
    <submittedName>
        <fullName evidence="7">Uncharacterized protein</fullName>
    </submittedName>
</protein>
<dbReference type="PANTHER" id="PTHR31465:SF9">
    <property type="entry name" value="SPHINGOID LONG-CHAIN BASE TRANSPORTER RSB1"/>
    <property type="match status" value="1"/>
</dbReference>
<evidence type="ECO:0000313" key="8">
    <source>
        <dbReference type="Proteomes" id="UP000616885"/>
    </source>
</evidence>
<dbReference type="AlphaFoldDB" id="A0A8H7N177"/>
<organism evidence="7 8">
    <name type="scientific">Bionectria ochroleuca</name>
    <name type="common">Gliocladium roseum</name>
    <dbReference type="NCBI Taxonomy" id="29856"/>
    <lineage>
        <taxon>Eukaryota</taxon>
        <taxon>Fungi</taxon>
        <taxon>Dikarya</taxon>
        <taxon>Ascomycota</taxon>
        <taxon>Pezizomycotina</taxon>
        <taxon>Sordariomycetes</taxon>
        <taxon>Hypocreomycetidae</taxon>
        <taxon>Hypocreales</taxon>
        <taxon>Bionectriaceae</taxon>
        <taxon>Clonostachys</taxon>
    </lineage>
</organism>
<evidence type="ECO:0000256" key="4">
    <source>
        <dbReference type="ARBA" id="ARBA00023136"/>
    </source>
</evidence>
<feature type="transmembrane region" description="Helical" evidence="6">
    <location>
        <begin position="184"/>
        <end position="206"/>
    </location>
</feature>
<feature type="transmembrane region" description="Helical" evidence="6">
    <location>
        <begin position="67"/>
        <end position="91"/>
    </location>
</feature>
<evidence type="ECO:0000256" key="5">
    <source>
        <dbReference type="SAM" id="MobiDB-lite"/>
    </source>
</evidence>
<dbReference type="GO" id="GO:0000324">
    <property type="term" value="C:fungal-type vacuole"/>
    <property type="evidence" value="ECO:0007669"/>
    <property type="project" value="TreeGrafter"/>
</dbReference>